<dbReference type="EMBL" id="MGGX01000024">
    <property type="protein sequence ID" value="OGM55439.1"/>
    <property type="molecule type" value="Genomic_DNA"/>
</dbReference>
<accession>A0A1F8AVB0</accession>
<name>A0A1F8AVB0_9BACT</name>
<keyword evidence="3" id="KW-0808">Transferase</keyword>
<organism evidence="5 6">
    <name type="scientific">Candidatus Woesebacteria bacterium RIFCSPHIGHO2_12_FULL_42_9</name>
    <dbReference type="NCBI Taxonomy" id="1802511"/>
    <lineage>
        <taxon>Bacteria</taxon>
        <taxon>Candidatus Woeseibacteriota</taxon>
    </lineage>
</organism>
<keyword evidence="2" id="KW-0489">Methyltransferase</keyword>
<evidence type="ECO:0000256" key="1">
    <source>
        <dbReference type="ARBA" id="ARBA00008361"/>
    </source>
</evidence>
<evidence type="ECO:0000256" key="3">
    <source>
        <dbReference type="ARBA" id="ARBA00022679"/>
    </source>
</evidence>
<dbReference type="GO" id="GO:0008757">
    <property type="term" value="F:S-adenosylmethionine-dependent methyltransferase activity"/>
    <property type="evidence" value="ECO:0007669"/>
    <property type="project" value="InterPro"/>
</dbReference>
<dbReference type="InterPro" id="IPR051052">
    <property type="entry name" value="Diverse_substrate_MTase"/>
</dbReference>
<dbReference type="AlphaFoldDB" id="A0A1F8AVB0"/>
<comment type="caution">
    <text evidence="5">The sequence shown here is derived from an EMBL/GenBank/DDBJ whole genome shotgun (WGS) entry which is preliminary data.</text>
</comment>
<gene>
    <name evidence="5" type="ORF">A3E15_03265</name>
</gene>
<comment type="similarity">
    <text evidence="1">Belongs to the methyltransferase superfamily.</text>
</comment>
<dbReference type="Proteomes" id="UP000177794">
    <property type="component" value="Unassembled WGS sequence"/>
</dbReference>
<sequence>MKLNIKKLEAREKEHFNEAALAYDTNYGYEGDFTKYKIDKKVLEFVSSIRRSLGNKPISILEIGCGTGEYTKRICNYFPKSKIIAIDISEKILQVAKKKCAGVKNVRFLARSAYSSGFKSDFFDVVFGFYVLHHLDIPRFKNELLRVLKKRGLAFFYEPNILNPVVYIIKSNRKLKSLVGDSKDEWAVNPLGLNSVFKDFKVINISMSEFIYPARFIPLSILKIVDKIFDNLKFIPLVKYLGGSVQIFLRKK</sequence>
<evidence type="ECO:0000313" key="5">
    <source>
        <dbReference type="EMBL" id="OGM55439.1"/>
    </source>
</evidence>
<dbReference type="STRING" id="1802511.A3E15_03265"/>
<evidence type="ECO:0000256" key="2">
    <source>
        <dbReference type="ARBA" id="ARBA00022603"/>
    </source>
</evidence>
<evidence type="ECO:0000259" key="4">
    <source>
        <dbReference type="Pfam" id="PF08241"/>
    </source>
</evidence>
<dbReference type="GO" id="GO:0032259">
    <property type="term" value="P:methylation"/>
    <property type="evidence" value="ECO:0007669"/>
    <property type="project" value="UniProtKB-KW"/>
</dbReference>
<dbReference type="Gene3D" id="3.40.50.150">
    <property type="entry name" value="Vaccinia Virus protein VP39"/>
    <property type="match status" value="1"/>
</dbReference>
<feature type="domain" description="Methyltransferase type 11" evidence="4">
    <location>
        <begin position="61"/>
        <end position="156"/>
    </location>
</feature>
<protein>
    <recommendedName>
        <fullName evidence="4">Methyltransferase type 11 domain-containing protein</fullName>
    </recommendedName>
</protein>
<dbReference type="CDD" id="cd02440">
    <property type="entry name" value="AdoMet_MTases"/>
    <property type="match status" value="1"/>
</dbReference>
<dbReference type="InterPro" id="IPR029063">
    <property type="entry name" value="SAM-dependent_MTases_sf"/>
</dbReference>
<dbReference type="SUPFAM" id="SSF53335">
    <property type="entry name" value="S-adenosyl-L-methionine-dependent methyltransferases"/>
    <property type="match status" value="1"/>
</dbReference>
<dbReference type="PANTHER" id="PTHR44942:SF4">
    <property type="entry name" value="METHYLTRANSFERASE TYPE 11 DOMAIN-CONTAINING PROTEIN"/>
    <property type="match status" value="1"/>
</dbReference>
<reference evidence="5 6" key="1">
    <citation type="journal article" date="2016" name="Nat. Commun.">
        <title>Thousands of microbial genomes shed light on interconnected biogeochemical processes in an aquifer system.</title>
        <authorList>
            <person name="Anantharaman K."/>
            <person name="Brown C.T."/>
            <person name="Hug L.A."/>
            <person name="Sharon I."/>
            <person name="Castelle C.J."/>
            <person name="Probst A.J."/>
            <person name="Thomas B.C."/>
            <person name="Singh A."/>
            <person name="Wilkins M.J."/>
            <person name="Karaoz U."/>
            <person name="Brodie E.L."/>
            <person name="Williams K.H."/>
            <person name="Hubbard S.S."/>
            <person name="Banfield J.F."/>
        </authorList>
    </citation>
    <scope>NUCLEOTIDE SEQUENCE [LARGE SCALE GENOMIC DNA]</scope>
</reference>
<dbReference type="PANTHER" id="PTHR44942">
    <property type="entry name" value="METHYLTRANSF_11 DOMAIN-CONTAINING PROTEIN"/>
    <property type="match status" value="1"/>
</dbReference>
<dbReference type="InterPro" id="IPR013216">
    <property type="entry name" value="Methyltransf_11"/>
</dbReference>
<proteinExistence type="inferred from homology"/>
<evidence type="ECO:0000313" key="6">
    <source>
        <dbReference type="Proteomes" id="UP000177794"/>
    </source>
</evidence>
<dbReference type="Pfam" id="PF08241">
    <property type="entry name" value="Methyltransf_11"/>
    <property type="match status" value="1"/>
</dbReference>